<feature type="domain" description="Nucleotidyl transferase" evidence="1">
    <location>
        <begin position="5"/>
        <end position="132"/>
    </location>
</feature>
<gene>
    <name evidence="2" type="ORF">TH606_03755</name>
</gene>
<dbReference type="InterPro" id="IPR050486">
    <property type="entry name" value="Mannose-1P_guanyltransferase"/>
</dbReference>
<organism evidence="2 3">
    <name type="scientific">Thermodesulfatator autotrophicus</name>
    <dbReference type="NCBI Taxonomy" id="1795632"/>
    <lineage>
        <taxon>Bacteria</taxon>
        <taxon>Pseudomonadati</taxon>
        <taxon>Thermodesulfobacteriota</taxon>
        <taxon>Thermodesulfobacteria</taxon>
        <taxon>Thermodesulfobacteriales</taxon>
        <taxon>Thermodesulfatatoraceae</taxon>
        <taxon>Thermodesulfatator</taxon>
    </lineage>
</organism>
<dbReference type="InterPro" id="IPR005835">
    <property type="entry name" value="NTP_transferase_dom"/>
</dbReference>
<dbReference type="Proteomes" id="UP000076964">
    <property type="component" value="Unassembled WGS sequence"/>
</dbReference>
<dbReference type="Gene3D" id="3.90.550.10">
    <property type="entry name" value="Spore Coat Polysaccharide Biosynthesis Protein SpsA, Chain A"/>
    <property type="match status" value="1"/>
</dbReference>
<dbReference type="Pfam" id="PF00483">
    <property type="entry name" value="NTP_transferase"/>
    <property type="match status" value="1"/>
</dbReference>
<dbReference type="AlphaFoldDB" id="A0A177EA32"/>
<evidence type="ECO:0000313" key="3">
    <source>
        <dbReference type="Proteomes" id="UP000076964"/>
    </source>
</evidence>
<dbReference type="OrthoDB" id="9809275at2"/>
<evidence type="ECO:0000259" key="1">
    <source>
        <dbReference type="Pfam" id="PF00483"/>
    </source>
</evidence>
<protein>
    <recommendedName>
        <fullName evidence="1">Nucleotidyl transferase domain-containing protein</fullName>
    </recommendedName>
</protein>
<dbReference type="STRING" id="1795632.TH606_03755"/>
<name>A0A177EA32_9BACT</name>
<reference evidence="2 3" key="1">
    <citation type="submission" date="2016-02" db="EMBL/GenBank/DDBJ databases">
        <title>Draft genome sequence of Thermodesulfatator sp. S606.</title>
        <authorList>
            <person name="Lai Q."/>
            <person name="Cao J."/>
            <person name="Dupont S."/>
            <person name="Shao Z."/>
            <person name="Jebbar M."/>
            <person name="Alain K."/>
        </authorList>
    </citation>
    <scope>NUCLEOTIDE SEQUENCE [LARGE SCALE GENOMIC DNA]</scope>
    <source>
        <strain evidence="2 3">S606</strain>
    </source>
</reference>
<comment type="caution">
    <text evidence="2">The sequence shown here is derived from an EMBL/GenBank/DDBJ whole genome shotgun (WGS) entry which is preliminary data.</text>
</comment>
<sequence>MGRRAFVLAAGRGTRLLPYTRFVPKPLFHILGRPLLGLIFDELRRAGFSVIGLNTHHLSPQVEDFVKKYAEAYPEITFKVYREAELLGPTGALFGARDFFTEPILVINADIVTNFPLASLLSAHERLDGGAILLLMAGKASANVLVEGEDLKGFGQGPGAYTFTGIQVVTPEFVRRLREGDRDLVPTYTRFLTEGVPIKCQVVAGFYWRDIGSLSSYLGVHEDFLKKRASFYGLSPPDSPFVVPENLKLRDLFLEDWVFIEPGVKIALPARLKRVIAWQGAVIPSGDFSDTIFIPENDGFRNS</sequence>
<dbReference type="SUPFAM" id="SSF53448">
    <property type="entry name" value="Nucleotide-diphospho-sugar transferases"/>
    <property type="match status" value="1"/>
</dbReference>
<accession>A0A177EA32</accession>
<dbReference type="InterPro" id="IPR029044">
    <property type="entry name" value="Nucleotide-diphossugar_trans"/>
</dbReference>
<proteinExistence type="predicted"/>
<evidence type="ECO:0000313" key="2">
    <source>
        <dbReference type="EMBL" id="OAG28052.1"/>
    </source>
</evidence>
<dbReference type="EMBL" id="LSFI01000014">
    <property type="protein sequence ID" value="OAG28052.1"/>
    <property type="molecule type" value="Genomic_DNA"/>
</dbReference>
<keyword evidence="3" id="KW-1185">Reference proteome</keyword>
<dbReference type="RefSeq" id="WP_068541405.1">
    <property type="nucleotide sequence ID" value="NZ_LSFI01000014.1"/>
</dbReference>
<dbReference type="PANTHER" id="PTHR22572">
    <property type="entry name" value="SUGAR-1-PHOSPHATE GUANYL TRANSFERASE"/>
    <property type="match status" value="1"/>
</dbReference>